<feature type="transmembrane region" description="Helical" evidence="2">
    <location>
        <begin position="217"/>
        <end position="237"/>
    </location>
</feature>
<feature type="transmembrane region" description="Helical" evidence="2">
    <location>
        <begin position="46"/>
        <end position="65"/>
    </location>
</feature>
<feature type="transmembrane region" description="Helical" evidence="2">
    <location>
        <begin position="497"/>
        <end position="515"/>
    </location>
</feature>
<feature type="transmembrane region" description="Helical" evidence="2">
    <location>
        <begin position="437"/>
        <end position="459"/>
    </location>
</feature>
<keyword evidence="2" id="KW-1133">Transmembrane helix</keyword>
<feature type="transmembrane region" description="Helical" evidence="2">
    <location>
        <begin position="320"/>
        <end position="337"/>
    </location>
</feature>
<feature type="compositionally biased region" description="Low complexity" evidence="1">
    <location>
        <begin position="1"/>
        <end position="11"/>
    </location>
</feature>
<dbReference type="Pfam" id="PF03806">
    <property type="entry name" value="ABG_transport"/>
    <property type="match status" value="1"/>
</dbReference>
<protein>
    <submittedName>
        <fullName evidence="3">Aminobenzoyl-glutamate transport protein</fullName>
    </submittedName>
</protein>
<dbReference type="PANTHER" id="PTHR30282:SF0">
    <property type="entry name" value="P-AMINOBENZOYL-GLUTAMATE TRANSPORT PROTEIN"/>
    <property type="match status" value="1"/>
</dbReference>
<organism evidence="3 4">
    <name type="scientific">Arthrobacter alpinus</name>
    <dbReference type="NCBI Taxonomy" id="656366"/>
    <lineage>
        <taxon>Bacteria</taxon>
        <taxon>Bacillati</taxon>
        <taxon>Actinomycetota</taxon>
        <taxon>Actinomycetes</taxon>
        <taxon>Micrococcales</taxon>
        <taxon>Micrococcaceae</taxon>
        <taxon>Arthrobacter</taxon>
    </lineage>
</organism>
<dbReference type="AlphaFoldDB" id="A0A1H5PHI0"/>
<feature type="transmembrane region" description="Helical" evidence="2">
    <location>
        <begin position="177"/>
        <end position="210"/>
    </location>
</feature>
<proteinExistence type="predicted"/>
<evidence type="ECO:0000256" key="2">
    <source>
        <dbReference type="SAM" id="Phobius"/>
    </source>
</evidence>
<evidence type="ECO:0000313" key="3">
    <source>
        <dbReference type="EMBL" id="SEF13104.1"/>
    </source>
</evidence>
<feature type="transmembrane region" description="Helical" evidence="2">
    <location>
        <begin position="357"/>
        <end position="376"/>
    </location>
</feature>
<accession>A0A1H5PHI0</accession>
<name>A0A1H5PHI0_9MICC</name>
<feature type="transmembrane region" description="Helical" evidence="2">
    <location>
        <begin position="138"/>
        <end position="157"/>
    </location>
</feature>
<dbReference type="EMBL" id="FNTV01000002">
    <property type="protein sequence ID" value="SEF13104.1"/>
    <property type="molecule type" value="Genomic_DNA"/>
</dbReference>
<sequence>MESSGASSSAKPSKKTKLKDAGEGNESSRFLNSIERLGNKIPNPTIMFVYLIAFVAVMSAILSWANVKVTDTVMTPVPTEQLQQLNDSLGGTLVPFDTSTGLAVTLPDYTVSEQTFAARSLLSADGVQVFFSSFVDNFAAFSVVAVVLIAMGGVGVAEHAGLMAALIRRIVNVAPRWSLAFILIFVGVISSVASDAGYLILIPLSAAAFLSVGRHPLAGMAAAFAGVGAIFGVNLLITPTDSMMTEITNEALGNIGAQPLAVTANFYFGIVCSVVLALVAVLVTVRIVEPRLGKYEMSDPLAAGAKGDIDAAAETRGLRFALWSFVVVVVGVLAISLPPGAPLRDTETGELIGATPFMASLIFTISLAFLICGIFYGIGAKTLRGGDEVVGAISKTFASLGGLLVMFLMIAQFIALFNWTNLPTIAAVEAAQLLERASIPAVLLLIAFILVIFLLDIILPGLVPKWAIFAPIFLPIFASLDVAPQTLLAAYRVGDSPMNVLTPLMVYMPFIVTIAQRYKKDAGIGTVIALMIPYALWILVAWIGIFAAWFLLGIPWGPGAPVNL</sequence>
<feature type="region of interest" description="Disordered" evidence="1">
    <location>
        <begin position="1"/>
        <end position="25"/>
    </location>
</feature>
<gene>
    <name evidence="3" type="ORF">SAMN04489740_4331</name>
</gene>
<feature type="transmembrane region" description="Helical" evidence="2">
    <location>
        <begin position="527"/>
        <end position="552"/>
    </location>
</feature>
<dbReference type="GO" id="GO:0015558">
    <property type="term" value="F:secondary active p-aminobenzoyl-glutamate transmembrane transporter activity"/>
    <property type="evidence" value="ECO:0007669"/>
    <property type="project" value="InterPro"/>
</dbReference>
<feature type="transmembrane region" description="Helical" evidence="2">
    <location>
        <begin position="266"/>
        <end position="288"/>
    </location>
</feature>
<keyword evidence="2" id="KW-0472">Membrane</keyword>
<evidence type="ECO:0000256" key="1">
    <source>
        <dbReference type="SAM" id="MobiDB-lite"/>
    </source>
</evidence>
<keyword evidence="2" id="KW-0812">Transmembrane</keyword>
<reference evidence="3 4" key="1">
    <citation type="submission" date="2016-10" db="EMBL/GenBank/DDBJ databases">
        <authorList>
            <person name="de Groot N.N."/>
        </authorList>
    </citation>
    <scope>NUCLEOTIDE SEQUENCE [LARGE SCALE GENOMIC DNA]</scope>
    <source>
        <strain evidence="3 4">DSM 22274</strain>
    </source>
</reference>
<feature type="transmembrane region" description="Helical" evidence="2">
    <location>
        <begin position="397"/>
        <end position="417"/>
    </location>
</feature>
<dbReference type="GO" id="GO:1902604">
    <property type="term" value="P:p-aminobenzoyl-glutamate transmembrane transport"/>
    <property type="evidence" value="ECO:0007669"/>
    <property type="project" value="InterPro"/>
</dbReference>
<dbReference type="PANTHER" id="PTHR30282">
    <property type="entry name" value="P-AMINOBENZOYL GLUTAMATE TRANSPORTER"/>
    <property type="match status" value="1"/>
</dbReference>
<feature type="transmembrane region" description="Helical" evidence="2">
    <location>
        <begin position="466"/>
        <end position="491"/>
    </location>
</feature>
<evidence type="ECO:0000313" key="4">
    <source>
        <dbReference type="Proteomes" id="UP000182725"/>
    </source>
</evidence>
<dbReference type="Proteomes" id="UP000182725">
    <property type="component" value="Unassembled WGS sequence"/>
</dbReference>
<dbReference type="RefSeq" id="WP_425284300.1">
    <property type="nucleotide sequence ID" value="NZ_FNTV01000002.1"/>
</dbReference>
<dbReference type="InterPro" id="IPR004697">
    <property type="entry name" value="AbgT"/>
</dbReference>